<accession>A0A0A2VHS4</accession>
<dbReference type="RefSeq" id="WP_036779506.1">
    <property type="nucleotide sequence ID" value="NZ_AVBG01000001.1"/>
</dbReference>
<dbReference type="InterPro" id="IPR027954">
    <property type="entry name" value="Transcobalamin-like_C"/>
</dbReference>
<evidence type="ECO:0000313" key="5">
    <source>
        <dbReference type="Proteomes" id="UP000030153"/>
    </source>
</evidence>
<dbReference type="Pfam" id="PF14478">
    <property type="entry name" value="DUF4430"/>
    <property type="match status" value="1"/>
</dbReference>
<dbReference type="eggNOG" id="ENOG5032Y2X">
    <property type="taxonomic scope" value="Bacteria"/>
</dbReference>
<name>A0A0A2VHS4_9BACI</name>
<feature type="compositionally biased region" description="Low complexity" evidence="1">
    <location>
        <begin position="30"/>
        <end position="46"/>
    </location>
</feature>
<feature type="domain" description="Transcobalamin-like C-terminal" evidence="3">
    <location>
        <begin position="69"/>
        <end position="136"/>
    </location>
</feature>
<reference evidence="4 5" key="1">
    <citation type="submission" date="2013-08" db="EMBL/GenBank/DDBJ databases">
        <title>Genome of Pontibacillus chungwhensis.</title>
        <authorList>
            <person name="Wang Q."/>
            <person name="Wang G."/>
        </authorList>
    </citation>
    <scope>NUCLEOTIDE SEQUENCE [LARGE SCALE GENOMIC DNA]</scope>
    <source>
        <strain evidence="4 5">BH030062</strain>
    </source>
</reference>
<evidence type="ECO:0000256" key="2">
    <source>
        <dbReference type="SAM" id="SignalP"/>
    </source>
</evidence>
<dbReference type="EMBL" id="AVBG01000001">
    <property type="protein sequence ID" value="KGP93170.1"/>
    <property type="molecule type" value="Genomic_DNA"/>
</dbReference>
<gene>
    <name evidence="4" type="ORF">N780_12760</name>
</gene>
<dbReference type="PROSITE" id="PS51257">
    <property type="entry name" value="PROKAR_LIPOPROTEIN"/>
    <property type="match status" value="1"/>
</dbReference>
<dbReference type="AlphaFoldDB" id="A0A0A2VHS4"/>
<comment type="caution">
    <text evidence="4">The sequence shown here is derived from an EMBL/GenBank/DDBJ whole genome shotgun (WGS) entry which is preliminary data.</text>
</comment>
<evidence type="ECO:0000259" key="3">
    <source>
        <dbReference type="Pfam" id="PF14478"/>
    </source>
</evidence>
<dbReference type="Proteomes" id="UP000030153">
    <property type="component" value="Unassembled WGS sequence"/>
</dbReference>
<proteinExistence type="predicted"/>
<organism evidence="4 5">
    <name type="scientific">Pontibacillus chungwhensis BH030062</name>
    <dbReference type="NCBI Taxonomy" id="1385513"/>
    <lineage>
        <taxon>Bacteria</taxon>
        <taxon>Bacillati</taxon>
        <taxon>Bacillota</taxon>
        <taxon>Bacilli</taxon>
        <taxon>Bacillales</taxon>
        <taxon>Bacillaceae</taxon>
        <taxon>Pontibacillus</taxon>
    </lineage>
</organism>
<feature type="region of interest" description="Disordered" evidence="1">
    <location>
        <begin position="24"/>
        <end position="46"/>
    </location>
</feature>
<sequence>MKQMMKMLLAALFVLGGLTACGQSTEDANSGEGSQSTQEEQQEQRVQVEITKNNGEEAVAEKEIEIEAGTTVMEVMKANFDIETGSNDGFITSIEGVAPKNGEQKAWFYSVNGEEAMVGAKEYTLEPGDRVTFDFHSWE</sequence>
<keyword evidence="5" id="KW-1185">Reference proteome</keyword>
<evidence type="ECO:0000256" key="1">
    <source>
        <dbReference type="SAM" id="MobiDB-lite"/>
    </source>
</evidence>
<evidence type="ECO:0000313" key="4">
    <source>
        <dbReference type="EMBL" id="KGP93170.1"/>
    </source>
</evidence>
<feature type="chain" id="PRO_5002006899" description="Transcobalamin-like C-terminal domain-containing protein" evidence="2">
    <location>
        <begin position="23"/>
        <end position="139"/>
    </location>
</feature>
<feature type="signal peptide" evidence="2">
    <location>
        <begin position="1"/>
        <end position="22"/>
    </location>
</feature>
<keyword evidence="2" id="KW-0732">Signal</keyword>
<dbReference type="Gene3D" id="2.170.130.30">
    <property type="match status" value="1"/>
</dbReference>
<protein>
    <recommendedName>
        <fullName evidence="3">Transcobalamin-like C-terminal domain-containing protein</fullName>
    </recommendedName>
</protein>